<evidence type="ECO:0000313" key="2">
    <source>
        <dbReference type="EMBL" id="MUU77907.1"/>
    </source>
</evidence>
<dbReference type="EMBL" id="WOWS01000002">
    <property type="protein sequence ID" value="MUU77907.1"/>
    <property type="molecule type" value="Genomic_DNA"/>
</dbReference>
<protein>
    <submittedName>
        <fullName evidence="2">Uncharacterized protein</fullName>
    </submittedName>
</protein>
<organism evidence="2 3">
    <name type="scientific">Winogradskyella endarachnes</name>
    <dbReference type="NCBI Taxonomy" id="2681965"/>
    <lineage>
        <taxon>Bacteria</taxon>
        <taxon>Pseudomonadati</taxon>
        <taxon>Bacteroidota</taxon>
        <taxon>Flavobacteriia</taxon>
        <taxon>Flavobacteriales</taxon>
        <taxon>Flavobacteriaceae</taxon>
        <taxon>Winogradskyella</taxon>
    </lineage>
</organism>
<name>A0A6L6UAH5_9FLAO</name>
<accession>A0A6L6UAH5</accession>
<dbReference type="AlphaFoldDB" id="A0A6L6UAH5"/>
<evidence type="ECO:0000313" key="3">
    <source>
        <dbReference type="Proteomes" id="UP000478208"/>
    </source>
</evidence>
<keyword evidence="1" id="KW-1133">Transmembrane helix</keyword>
<evidence type="ECO:0000256" key="1">
    <source>
        <dbReference type="SAM" id="Phobius"/>
    </source>
</evidence>
<reference evidence="2 3" key="1">
    <citation type="submission" date="2019-12" db="EMBL/GenBank/DDBJ databases">
        <authorList>
            <person name="Li J."/>
        </authorList>
    </citation>
    <scope>NUCLEOTIDE SEQUENCE [LARGE SCALE GENOMIC DNA]</scope>
    <source>
        <strain evidence="2 3">HL2-2</strain>
    </source>
</reference>
<feature type="transmembrane region" description="Helical" evidence="1">
    <location>
        <begin position="65"/>
        <end position="85"/>
    </location>
</feature>
<comment type="caution">
    <text evidence="2">The sequence shown here is derived from an EMBL/GenBank/DDBJ whole genome shotgun (WGS) entry which is preliminary data.</text>
</comment>
<gene>
    <name evidence="2" type="ORF">GN138_05585</name>
</gene>
<dbReference type="Proteomes" id="UP000478208">
    <property type="component" value="Unassembled WGS sequence"/>
</dbReference>
<keyword evidence="1" id="KW-0472">Membrane</keyword>
<proteinExistence type="predicted"/>
<keyword evidence="3" id="KW-1185">Reference proteome</keyword>
<dbReference type="RefSeq" id="WP_157362811.1">
    <property type="nucleotide sequence ID" value="NZ_WOWS01000002.1"/>
</dbReference>
<sequence length="86" mass="10199">MSFGVVQTMISTLRNNDNLRSKREKFKKKYGKNISIEKPEYDFPEATPEILNAIRKKIKKDNQILWLKVIILTFLILSFLVWITIK</sequence>
<keyword evidence="1" id="KW-0812">Transmembrane</keyword>